<feature type="compositionally biased region" description="Polar residues" evidence="7">
    <location>
        <begin position="304"/>
        <end position="313"/>
    </location>
</feature>
<evidence type="ECO:0000256" key="4">
    <source>
        <dbReference type="ARBA" id="ARBA00023140"/>
    </source>
</evidence>
<dbReference type="AlphaFoldDB" id="A0A8H4TE87"/>
<organism evidence="9 10">
    <name type="scientific">Fusarium gaditjirri</name>
    <dbReference type="NCBI Taxonomy" id="282569"/>
    <lineage>
        <taxon>Eukaryota</taxon>
        <taxon>Fungi</taxon>
        <taxon>Dikarya</taxon>
        <taxon>Ascomycota</taxon>
        <taxon>Pezizomycotina</taxon>
        <taxon>Sordariomycetes</taxon>
        <taxon>Hypocreomycetidae</taxon>
        <taxon>Hypocreales</taxon>
        <taxon>Nectriaceae</taxon>
        <taxon>Fusarium</taxon>
        <taxon>Fusarium nisikadoi species complex</taxon>
    </lineage>
</organism>
<feature type="domain" description="T6SS Phospholipase effector Tle1-like catalytic" evidence="8">
    <location>
        <begin position="369"/>
        <end position="749"/>
    </location>
</feature>
<comment type="subcellular location">
    <subcellularLocation>
        <location evidence="1">Peroxisome</location>
    </subcellularLocation>
</comment>
<feature type="compositionally biased region" description="Basic and acidic residues" evidence="7">
    <location>
        <begin position="337"/>
        <end position="348"/>
    </location>
</feature>
<dbReference type="FunFam" id="3.90.226.10:FF:000074">
    <property type="entry name" value="Enoyl-CoA hydratase (AFU_orthologue AFUA_2G10650)"/>
    <property type="match status" value="1"/>
</dbReference>
<keyword evidence="5" id="KW-0413">Isomerase</keyword>
<sequence length="948" mass="106026">MSKPLNPPKVPHTVISFPHPHVVLVTLNRPEHLNALQRQMSFDLDRLWKWYDSEPSLRCAIITGTGRAFCAGADLKEWNVKNSEGNLKDVEKWAENGFGGLSNRHGKKPIIAAVNGLCLGGGMEMALNLDMVIASETAKFGLPEVKRGVVAIAGALPRLIRTVGRQRASEIALLGRMYTAQQFFDWGIVNKVVKLEDVVQEALKWAVEMSDNSPDSIIVSREGLLGGWEAEGPRESTNRIDGGVYKSMEGGDNMKEGVLSFVEKRNAVWKNTSAMEEFILRLACAQTVTKKNQGCRSPAKISRAATSNRSSPKSPKEGSQLDAGNLHLAPNSLNESAKGHPESSRDFQSRPSTPGMGPDAGIAYGRKPRKLVLCFDGTGNKFHGDDSDSNILKIFRMLDRQADDQYHYYQPGIGTYVVSGSLSHTGIRARFGSWYQKAKDSAIGSSFDQHVVGGYRFLMRFYNPGDEIYMFGFSRGAYIARFLAEMLDYIGLLSHGNEEMVKFAWKAFAQWQGREQIPEDEEDCEKPRSKEAEAAKKKRDEMFQFMKGFRETFSRPVGRIRFLGLFDTVNSVPRFETAWMQRSKFPYTARSSARVIRHAVSIDERRAKFRQDLMYQDRPKQKDDKGHHLHKAINDIREELNGHDDRGRKSSHLSPNDKRGGRKKKGNAYTPYRARSRSCRRPSQCGDPDNFSNLSGLALDEINNIDDDAAQDIDEVWFSGGHADVGGGWEMLEGSKSTSHIPLAWMVREAQKAGLTFDDEKVAEMGCCAAHDWQEATGRPPIPNLRVSSGSGGPGRAPDIPMDEKEDHPKNDFHDVMHGACTARIHDSLEYGQGLGPFAVTAWKIMEYMPFRRMDLQPDGSWKPIRWPLPGGEVRDVPDAVRVHGSVIRRMKHDPNYRPGNLIIGGGGRGVRKAPAQHGIGDWECVADHGDPVGEIWVRKKKDDRYRD</sequence>
<dbReference type="Gene3D" id="3.90.226.10">
    <property type="entry name" value="2-enoyl-CoA Hydratase, Chain A, domain 1"/>
    <property type="match status" value="1"/>
</dbReference>
<feature type="compositionally biased region" description="Basic and acidic residues" evidence="7">
    <location>
        <begin position="637"/>
        <end position="648"/>
    </location>
</feature>
<gene>
    <name evidence="9" type="ORF">FGADI_3893</name>
</gene>
<dbReference type="Pfam" id="PF09994">
    <property type="entry name" value="T6SS_Tle1-like_cat"/>
    <property type="match status" value="1"/>
</dbReference>
<accession>A0A8H4TE87</accession>
<dbReference type="Pfam" id="PF00378">
    <property type="entry name" value="ECH_1"/>
    <property type="match status" value="1"/>
</dbReference>
<dbReference type="PANTHER" id="PTHR33840">
    <property type="match status" value="1"/>
</dbReference>
<keyword evidence="4" id="KW-0576">Peroxisome</keyword>
<evidence type="ECO:0000256" key="6">
    <source>
        <dbReference type="ARBA" id="ARBA00023239"/>
    </source>
</evidence>
<dbReference type="GO" id="GO:0016853">
    <property type="term" value="F:isomerase activity"/>
    <property type="evidence" value="ECO:0007669"/>
    <property type="project" value="UniProtKB-KW"/>
</dbReference>
<evidence type="ECO:0000256" key="7">
    <source>
        <dbReference type="SAM" id="MobiDB-lite"/>
    </source>
</evidence>
<dbReference type="SUPFAM" id="SSF52096">
    <property type="entry name" value="ClpP/crotonase"/>
    <property type="match status" value="1"/>
</dbReference>
<evidence type="ECO:0000256" key="2">
    <source>
        <dbReference type="ARBA" id="ARBA00004924"/>
    </source>
</evidence>
<dbReference type="GO" id="GO:0005777">
    <property type="term" value="C:peroxisome"/>
    <property type="evidence" value="ECO:0007669"/>
    <property type="project" value="UniProtKB-SubCell"/>
</dbReference>
<evidence type="ECO:0000313" key="9">
    <source>
        <dbReference type="EMBL" id="KAF4956316.1"/>
    </source>
</evidence>
<dbReference type="InterPro" id="IPR001753">
    <property type="entry name" value="Enoyl-CoA_hydra/iso"/>
</dbReference>
<feature type="region of interest" description="Disordered" evidence="7">
    <location>
        <begin position="293"/>
        <end position="363"/>
    </location>
</feature>
<protein>
    <recommendedName>
        <fullName evidence="8">T6SS Phospholipase effector Tle1-like catalytic domain-containing protein</fullName>
    </recommendedName>
</protein>
<reference evidence="9" key="2">
    <citation type="submission" date="2020-05" db="EMBL/GenBank/DDBJ databases">
        <authorList>
            <person name="Kim H.-S."/>
            <person name="Proctor R.H."/>
            <person name="Brown D.W."/>
        </authorList>
    </citation>
    <scope>NUCLEOTIDE SEQUENCE</scope>
    <source>
        <strain evidence="9">NRRL 45417</strain>
    </source>
</reference>
<keyword evidence="6" id="KW-0456">Lyase</keyword>
<comment type="similarity">
    <text evidence="3">Belongs to the enoyl-CoA hydratase/isomerase family.</text>
</comment>
<keyword evidence="10" id="KW-1185">Reference proteome</keyword>
<reference evidence="9" key="1">
    <citation type="journal article" date="2020" name="BMC Genomics">
        <title>Correction to: Identification and distribution of gene clusters required for synthesis of sphingolipid metabolism inhibitors in diverse species of the filamentous fungus Fusarium.</title>
        <authorList>
            <person name="Kim H.S."/>
            <person name="Lohmar J.M."/>
            <person name="Busman M."/>
            <person name="Brown D.W."/>
            <person name="Naumann T.A."/>
            <person name="Divon H.H."/>
            <person name="Lysoe E."/>
            <person name="Uhlig S."/>
            <person name="Proctor R.H."/>
        </authorList>
    </citation>
    <scope>NUCLEOTIDE SEQUENCE</scope>
    <source>
        <strain evidence="9">NRRL 45417</strain>
    </source>
</reference>
<feature type="region of interest" description="Disordered" evidence="7">
    <location>
        <begin position="778"/>
        <end position="807"/>
    </location>
</feature>
<comment type="pathway">
    <text evidence="2">Siderophore biosynthesis.</text>
</comment>
<evidence type="ECO:0000259" key="8">
    <source>
        <dbReference type="Pfam" id="PF09994"/>
    </source>
</evidence>
<dbReference type="GO" id="GO:0016829">
    <property type="term" value="F:lyase activity"/>
    <property type="evidence" value="ECO:0007669"/>
    <property type="project" value="UniProtKB-KW"/>
</dbReference>
<evidence type="ECO:0000256" key="3">
    <source>
        <dbReference type="ARBA" id="ARBA00005254"/>
    </source>
</evidence>
<dbReference type="InterPro" id="IPR018712">
    <property type="entry name" value="Tle1-like_cat"/>
</dbReference>
<dbReference type="SUPFAM" id="SSF53474">
    <property type="entry name" value="alpha/beta-Hydrolases"/>
    <property type="match status" value="1"/>
</dbReference>
<dbReference type="EMBL" id="JABFAI010000087">
    <property type="protein sequence ID" value="KAF4956316.1"/>
    <property type="molecule type" value="Genomic_DNA"/>
</dbReference>
<comment type="caution">
    <text evidence="9">The sequence shown here is derived from an EMBL/GenBank/DDBJ whole genome shotgun (WGS) entry which is preliminary data.</text>
</comment>
<feature type="region of interest" description="Disordered" evidence="7">
    <location>
        <begin position="637"/>
        <end position="687"/>
    </location>
</feature>
<name>A0A8H4TE87_9HYPO</name>
<dbReference type="InterPro" id="IPR029058">
    <property type="entry name" value="AB_hydrolase_fold"/>
</dbReference>
<proteinExistence type="inferred from homology"/>
<dbReference type="Proteomes" id="UP000604273">
    <property type="component" value="Unassembled WGS sequence"/>
</dbReference>
<dbReference type="CDD" id="cd06558">
    <property type="entry name" value="crotonase-like"/>
    <property type="match status" value="1"/>
</dbReference>
<evidence type="ECO:0000313" key="10">
    <source>
        <dbReference type="Proteomes" id="UP000604273"/>
    </source>
</evidence>
<dbReference type="InterPro" id="IPR029045">
    <property type="entry name" value="ClpP/crotonase-like_dom_sf"/>
</dbReference>
<evidence type="ECO:0000256" key="1">
    <source>
        <dbReference type="ARBA" id="ARBA00004275"/>
    </source>
</evidence>
<evidence type="ECO:0000256" key="5">
    <source>
        <dbReference type="ARBA" id="ARBA00023235"/>
    </source>
</evidence>
<dbReference type="PANTHER" id="PTHR33840:SF2">
    <property type="entry name" value="TLE1 PHOSPHOLIPASE DOMAIN-CONTAINING PROTEIN"/>
    <property type="match status" value="1"/>
</dbReference>
<dbReference type="OrthoDB" id="3162439at2759"/>